<accession>A0ABZ3D9S9</accession>
<reference evidence="1 2" key="1">
    <citation type="submission" date="2024-04" db="EMBL/GenBank/DDBJ databases">
        <title>Complete genome sequence of Nguyenibacter vanlangesis HBCM-1154, a strain capable of nitrogen fixation, IAA production, and phosphorus solubilization isolated from sugarcane soil.</title>
        <authorList>
            <person name="MY HANH P."/>
        </authorList>
    </citation>
    <scope>NUCLEOTIDE SEQUENCE [LARGE SCALE GENOMIC DNA]</scope>
    <source>
        <strain evidence="1 2">HBCM 1154</strain>
    </source>
</reference>
<evidence type="ECO:0000313" key="1">
    <source>
        <dbReference type="EMBL" id="XAE44571.1"/>
    </source>
</evidence>
<protein>
    <recommendedName>
        <fullName evidence="3">PIN domain-containing protein</fullName>
    </recommendedName>
</protein>
<keyword evidence="2" id="KW-1185">Reference proteome</keyword>
<name>A0ABZ3D9S9_9PROT</name>
<gene>
    <name evidence="1" type="ORF">AAC691_09130</name>
</gene>
<dbReference type="RefSeq" id="WP_342629812.1">
    <property type="nucleotide sequence ID" value="NZ_CP152276.1"/>
</dbReference>
<organism evidence="1 2">
    <name type="scientific">Nguyenibacter vanlangensis</name>
    <dbReference type="NCBI Taxonomy" id="1216886"/>
    <lineage>
        <taxon>Bacteria</taxon>
        <taxon>Pseudomonadati</taxon>
        <taxon>Pseudomonadota</taxon>
        <taxon>Alphaproteobacteria</taxon>
        <taxon>Acetobacterales</taxon>
        <taxon>Acetobacteraceae</taxon>
        <taxon>Nguyenibacter</taxon>
    </lineage>
</organism>
<dbReference type="EMBL" id="CP152276">
    <property type="protein sequence ID" value="XAE44571.1"/>
    <property type="molecule type" value="Genomic_DNA"/>
</dbReference>
<evidence type="ECO:0008006" key="3">
    <source>
        <dbReference type="Google" id="ProtNLM"/>
    </source>
</evidence>
<evidence type="ECO:0000313" key="2">
    <source>
        <dbReference type="Proteomes" id="UP001449795"/>
    </source>
</evidence>
<dbReference type="Proteomes" id="UP001449795">
    <property type="component" value="Chromosome"/>
</dbReference>
<sequence>MARHRGPVLVDTNVILESHRIGAWAALAGGYPVETVEDCVTETQTGFQRRRAEQQIDAAALRASLAGVHAPGDREIAAAVVRAPDIALDIGERSLWAHALTRTDGWILCGPDKASLRFGVRLGHRDRLVALERLLEDAGYRPKEPLKLAYTSKWLEKTLGELVLSEGVGRT</sequence>
<proteinExistence type="predicted"/>